<accession>I4CAS3</accession>
<gene>
    <name evidence="2" type="ordered locus">Desti_4024</name>
</gene>
<dbReference type="SUPFAM" id="SSF54523">
    <property type="entry name" value="Pili subunits"/>
    <property type="match status" value="1"/>
</dbReference>
<reference evidence="3" key="1">
    <citation type="submission" date="2012-06" db="EMBL/GenBank/DDBJ databases">
        <title>Complete sequence of chromosome of Desulfomonile tiedjei DSM 6799.</title>
        <authorList>
            <person name="Lucas S."/>
            <person name="Copeland A."/>
            <person name="Lapidus A."/>
            <person name="Glavina del Rio T."/>
            <person name="Dalin E."/>
            <person name="Tice H."/>
            <person name="Bruce D."/>
            <person name="Goodwin L."/>
            <person name="Pitluck S."/>
            <person name="Peters L."/>
            <person name="Ovchinnikova G."/>
            <person name="Zeytun A."/>
            <person name="Lu M."/>
            <person name="Kyrpides N."/>
            <person name="Mavromatis K."/>
            <person name="Ivanova N."/>
            <person name="Brettin T."/>
            <person name="Detter J.C."/>
            <person name="Han C."/>
            <person name="Larimer F."/>
            <person name="Land M."/>
            <person name="Hauser L."/>
            <person name="Markowitz V."/>
            <person name="Cheng J.-F."/>
            <person name="Hugenholtz P."/>
            <person name="Woyke T."/>
            <person name="Wu D."/>
            <person name="Spring S."/>
            <person name="Schroeder M."/>
            <person name="Brambilla E."/>
            <person name="Klenk H.-P."/>
            <person name="Eisen J.A."/>
        </authorList>
    </citation>
    <scope>NUCLEOTIDE SEQUENCE [LARGE SCALE GENOMIC DNA]</scope>
    <source>
        <strain evidence="3">ATCC 49306 / DSM 6799 / DCB-1</strain>
    </source>
</reference>
<evidence type="ECO:0000313" key="2">
    <source>
        <dbReference type="EMBL" id="AFM26664.1"/>
    </source>
</evidence>
<dbReference type="PROSITE" id="PS00409">
    <property type="entry name" value="PROKAR_NTER_METHYL"/>
    <property type="match status" value="1"/>
</dbReference>
<keyword evidence="3" id="KW-1185">Reference proteome</keyword>
<keyword evidence="1" id="KW-0812">Transmembrane</keyword>
<evidence type="ECO:0000313" key="3">
    <source>
        <dbReference type="Proteomes" id="UP000006055"/>
    </source>
</evidence>
<proteinExistence type="predicted"/>
<keyword evidence="1" id="KW-0472">Membrane</keyword>
<protein>
    <submittedName>
        <fullName evidence="2">Prepilin-type N-terminal cleavage/methylation domain-containing protein</fullName>
    </submittedName>
</protein>
<dbReference type="EMBL" id="CP003360">
    <property type="protein sequence ID" value="AFM26664.1"/>
    <property type="molecule type" value="Genomic_DNA"/>
</dbReference>
<dbReference type="Proteomes" id="UP000006055">
    <property type="component" value="Chromosome"/>
</dbReference>
<dbReference type="InterPro" id="IPR012902">
    <property type="entry name" value="N_methyl_site"/>
</dbReference>
<dbReference type="HOGENOM" id="CLU_1287120_0_0_7"/>
<dbReference type="STRING" id="706587.Desti_4024"/>
<feature type="transmembrane region" description="Helical" evidence="1">
    <location>
        <begin position="12"/>
        <end position="35"/>
    </location>
</feature>
<organism evidence="2 3">
    <name type="scientific">Desulfomonile tiedjei (strain ATCC 49306 / DSM 6799 / DCB-1)</name>
    <dbReference type="NCBI Taxonomy" id="706587"/>
    <lineage>
        <taxon>Bacteria</taxon>
        <taxon>Pseudomonadati</taxon>
        <taxon>Thermodesulfobacteriota</taxon>
        <taxon>Desulfomonilia</taxon>
        <taxon>Desulfomonilales</taxon>
        <taxon>Desulfomonilaceae</taxon>
        <taxon>Desulfomonile</taxon>
    </lineage>
</organism>
<dbReference type="KEGG" id="dti:Desti_4024"/>
<evidence type="ECO:0000256" key="1">
    <source>
        <dbReference type="SAM" id="Phobius"/>
    </source>
</evidence>
<dbReference type="Pfam" id="PF07963">
    <property type="entry name" value="N_methyl"/>
    <property type="match status" value="1"/>
</dbReference>
<dbReference type="InterPro" id="IPR045584">
    <property type="entry name" value="Pilin-like"/>
</dbReference>
<dbReference type="Gene3D" id="3.30.700.10">
    <property type="entry name" value="Glycoprotein, Type 4 Pilin"/>
    <property type="match status" value="1"/>
</dbReference>
<keyword evidence="1" id="KW-1133">Transmembrane helix</keyword>
<sequence length="214" mass="22698">MLSRLRNVKGFTLIELMVVVAIIGIILAIAIPYYISYKRTSCDRSADADIRKLAAAVERLGNELVDLNLKFDADTTAQQIHDQDLLQYLVGPFYGFRGGSKKCEVLIRMAQEGTRFTVEGCSMKGSHPAGTSTRYLYRAPVAGGGDLPVTVSGGGDCTAAGSGAASIFNEYPVLSGTIEQCYTESVVNPTGAANPAFTSRAPNSINCKSIGGSD</sequence>
<dbReference type="NCBIfam" id="TIGR02532">
    <property type="entry name" value="IV_pilin_GFxxxE"/>
    <property type="match status" value="1"/>
</dbReference>
<dbReference type="AlphaFoldDB" id="I4CAS3"/>
<name>I4CAS3_DESTA</name>
<dbReference type="eggNOG" id="COG4968">
    <property type="taxonomic scope" value="Bacteria"/>
</dbReference>
<dbReference type="RefSeq" id="WP_014811790.1">
    <property type="nucleotide sequence ID" value="NC_018025.1"/>
</dbReference>